<evidence type="ECO:0000256" key="4">
    <source>
        <dbReference type="ARBA" id="ARBA00022568"/>
    </source>
</evidence>
<reference evidence="18 21" key="2">
    <citation type="journal article" date="2014" name="BMC Genomics">
        <title>An improved genome release (version Mt4.0) for the model legume Medicago truncatula.</title>
        <authorList>
            <person name="Tang H."/>
            <person name="Krishnakumar V."/>
            <person name="Bidwell S."/>
            <person name="Rosen B."/>
            <person name="Chan A."/>
            <person name="Zhou S."/>
            <person name="Gentzbittel L."/>
            <person name="Childs K.L."/>
            <person name="Yandell M."/>
            <person name="Gundlach H."/>
            <person name="Mayer K.F."/>
            <person name="Schwartz D.C."/>
            <person name="Town C.D."/>
        </authorList>
    </citation>
    <scope>GENOME REANNOTATION</scope>
    <source>
        <strain evidence="20 21">cv. Jemalong A17</strain>
    </source>
</reference>
<evidence type="ECO:0000256" key="14">
    <source>
        <dbReference type="ARBA" id="ARBA00036634"/>
    </source>
</evidence>
<evidence type="ECO:0000256" key="7">
    <source>
        <dbReference type="ARBA" id="ARBA00022792"/>
    </source>
</evidence>
<keyword evidence="6 16" id="KW-0812">Transmembrane</keyword>
<dbReference type="OMA" id="MQVGLFF"/>
<feature type="transmembrane region" description="Helical" evidence="16">
    <location>
        <begin position="248"/>
        <end position="266"/>
    </location>
</feature>
<dbReference type="OrthoDB" id="278338at2759"/>
<dbReference type="eggNOG" id="KOG2966">
    <property type="taxonomic scope" value="Eukaryota"/>
</dbReference>
<evidence type="ECO:0000259" key="17">
    <source>
        <dbReference type="Pfam" id="PF04678"/>
    </source>
</evidence>
<protein>
    <submittedName>
        <fullName evidence="19">Putative Coiled-coil domain containing protein</fullName>
    </submittedName>
    <submittedName>
        <fullName evidence="18">Transmembrane protein, putative</fullName>
    </submittedName>
</protein>
<dbReference type="InterPro" id="IPR039055">
    <property type="entry name" value="MCU_fam"/>
</dbReference>
<feature type="compositionally biased region" description="Low complexity" evidence="15">
    <location>
        <begin position="69"/>
        <end position="80"/>
    </location>
</feature>
<evidence type="ECO:0000256" key="10">
    <source>
        <dbReference type="ARBA" id="ARBA00023065"/>
    </source>
</evidence>
<dbReference type="GO" id="GO:0036444">
    <property type="term" value="P:calcium import into the mitochondrion"/>
    <property type="evidence" value="ECO:0000318"/>
    <property type="project" value="GO_Central"/>
</dbReference>
<evidence type="ECO:0000256" key="16">
    <source>
        <dbReference type="SAM" id="Phobius"/>
    </source>
</evidence>
<proteinExistence type="inferred from homology"/>
<keyword evidence="11" id="KW-0496">Mitochondrion</keyword>
<name>G7K5X0_MEDTR</name>
<keyword evidence="8" id="KW-0106">Calcium</keyword>
<comment type="subcellular location">
    <subcellularLocation>
        <location evidence="1">Mitochondrion inner membrane</location>
        <topology evidence="1">Multi-pass membrane protein</topology>
    </subcellularLocation>
</comment>
<evidence type="ECO:0000256" key="6">
    <source>
        <dbReference type="ARBA" id="ARBA00022692"/>
    </source>
</evidence>
<dbReference type="STRING" id="3880.G7K5X0"/>
<evidence type="ECO:0000256" key="9">
    <source>
        <dbReference type="ARBA" id="ARBA00022989"/>
    </source>
</evidence>
<comment type="similarity">
    <text evidence="2">Belongs to the MCU (TC 1.A.77) family.</text>
</comment>
<dbReference type="HOGENOM" id="CLU_066330_1_0_1"/>
<keyword evidence="10" id="KW-0406">Ion transport</keyword>
<evidence type="ECO:0000256" key="2">
    <source>
        <dbReference type="ARBA" id="ARBA00005653"/>
    </source>
</evidence>
<evidence type="ECO:0000256" key="1">
    <source>
        <dbReference type="ARBA" id="ARBA00004448"/>
    </source>
</evidence>
<keyword evidence="7" id="KW-0999">Mitochondrion inner membrane</keyword>
<dbReference type="PANTHER" id="PTHR13462">
    <property type="entry name" value="CALCIUM UNIPORTER PROTEIN, MITOCHONDRIAL"/>
    <property type="match status" value="1"/>
</dbReference>
<feature type="domain" description="Calcium uniporter protein C-terminal" evidence="17">
    <location>
        <begin position="144"/>
        <end position="302"/>
    </location>
</feature>
<dbReference type="Proteomes" id="UP000265566">
    <property type="component" value="Chromosome 5"/>
</dbReference>
<keyword evidence="21" id="KW-1185">Reference proteome</keyword>
<evidence type="ECO:0000256" key="3">
    <source>
        <dbReference type="ARBA" id="ARBA00022448"/>
    </source>
</evidence>
<dbReference type="GO" id="GO:1990246">
    <property type="term" value="C:uniplex complex"/>
    <property type="evidence" value="ECO:0000318"/>
    <property type="project" value="GO_Central"/>
</dbReference>
<dbReference type="EMBL" id="CM001221">
    <property type="protein sequence ID" value="AES99051.1"/>
    <property type="molecule type" value="Genomic_DNA"/>
</dbReference>
<evidence type="ECO:0000313" key="21">
    <source>
        <dbReference type="Proteomes" id="UP000002051"/>
    </source>
</evidence>
<evidence type="ECO:0000313" key="18">
    <source>
        <dbReference type="EMBL" id="AES99051.1"/>
    </source>
</evidence>
<accession>G7K5X0</accession>
<dbReference type="GO" id="GO:0005262">
    <property type="term" value="F:calcium channel activity"/>
    <property type="evidence" value="ECO:0000318"/>
    <property type="project" value="GO_Central"/>
</dbReference>
<sequence>MWSRWSNGLLRKRAYSIFNGNHSYGGKIQSFDPFLMNMRDFRLEYGEKRKGVGYFSVVVMNQMKRGMCSSSSDSSNNDSSENGGVQSNGKGKDETISFSEAKKLMRLVNVESLKMKLGMDGKEVISYNELIEACESMGVARNSEEAAAYAKVLDEAGVILLFRDKVYLHPDKVVDLVRRAVPLALTADNDPLREELKKLLDKKEEIDVLAHRQMRRILWSGLGFGVVTVSLFFRLTFWEFSWDVMEPITFFTTATGLVIGYAYFLYTSRDPTYQDFMKRLFLSRQRKLYKRYNFDVVRCKELQYMCKTPLDAKTILKNRIGVDCDLDDALHKD</sequence>
<keyword evidence="9 16" id="KW-1133">Transmembrane helix</keyword>
<dbReference type="Proteomes" id="UP000002051">
    <property type="component" value="Chromosome 5"/>
</dbReference>
<evidence type="ECO:0000256" key="5">
    <source>
        <dbReference type="ARBA" id="ARBA00022673"/>
    </source>
</evidence>
<dbReference type="PANTHER" id="PTHR13462:SF10">
    <property type="entry name" value="CALCIUM UNIPORTER PROTEIN, MITOCHONDRIAL"/>
    <property type="match status" value="1"/>
</dbReference>
<organism evidence="18 21">
    <name type="scientific">Medicago truncatula</name>
    <name type="common">Barrel medic</name>
    <name type="synonym">Medicago tribuloides</name>
    <dbReference type="NCBI Taxonomy" id="3880"/>
    <lineage>
        <taxon>Eukaryota</taxon>
        <taxon>Viridiplantae</taxon>
        <taxon>Streptophyta</taxon>
        <taxon>Embryophyta</taxon>
        <taxon>Tracheophyta</taxon>
        <taxon>Spermatophyta</taxon>
        <taxon>Magnoliopsida</taxon>
        <taxon>eudicotyledons</taxon>
        <taxon>Gunneridae</taxon>
        <taxon>Pentapetalae</taxon>
        <taxon>rosids</taxon>
        <taxon>fabids</taxon>
        <taxon>Fabales</taxon>
        <taxon>Fabaceae</taxon>
        <taxon>Papilionoideae</taxon>
        <taxon>50 kb inversion clade</taxon>
        <taxon>NPAAA clade</taxon>
        <taxon>Hologalegina</taxon>
        <taxon>IRL clade</taxon>
        <taxon>Trifolieae</taxon>
        <taxon>Medicago</taxon>
    </lineage>
</organism>
<evidence type="ECO:0000313" key="20">
    <source>
        <dbReference type="EnsemblPlants" id="AES99051"/>
    </source>
</evidence>
<reference evidence="22" key="4">
    <citation type="journal article" date="2018" name="Nat. Plants">
        <title>Whole-genome landscape of Medicago truncatula symbiotic genes.</title>
        <authorList>
            <person name="Pecrix Y."/>
            <person name="Staton S.E."/>
            <person name="Sallet E."/>
            <person name="Lelandais-Briere C."/>
            <person name="Moreau S."/>
            <person name="Carrere S."/>
            <person name="Blein T."/>
            <person name="Jardinaud M.F."/>
            <person name="Latrasse D."/>
            <person name="Zouine M."/>
            <person name="Zahm M."/>
            <person name="Kreplak J."/>
            <person name="Mayjonade B."/>
            <person name="Satge C."/>
            <person name="Perez M."/>
            <person name="Cauet S."/>
            <person name="Marande W."/>
            <person name="Chantry-Darmon C."/>
            <person name="Lopez-Roques C."/>
            <person name="Bouchez O."/>
            <person name="Berard A."/>
            <person name="Debelle F."/>
            <person name="Munos S."/>
            <person name="Bendahmane A."/>
            <person name="Berges H."/>
            <person name="Niebel A."/>
            <person name="Buitink J."/>
            <person name="Frugier F."/>
            <person name="Benhamed M."/>
            <person name="Crespi M."/>
            <person name="Gouzy J."/>
            <person name="Gamas P."/>
        </authorList>
    </citation>
    <scope>NUCLEOTIDE SEQUENCE [LARGE SCALE GENOMIC DNA]</scope>
    <source>
        <strain evidence="22">cv. Jemalong A17</strain>
    </source>
</reference>
<dbReference type="GO" id="GO:0015292">
    <property type="term" value="F:uniporter activity"/>
    <property type="evidence" value="ECO:0000318"/>
    <property type="project" value="GO_Central"/>
</dbReference>
<reference evidence="20" key="3">
    <citation type="submission" date="2015-04" db="UniProtKB">
        <authorList>
            <consortium name="EnsemblPlants"/>
        </authorList>
    </citation>
    <scope>IDENTIFICATION</scope>
    <source>
        <strain evidence="20">cv. Jemalong A17</strain>
    </source>
</reference>
<dbReference type="Pfam" id="PF04678">
    <property type="entry name" value="MCU"/>
    <property type="match status" value="1"/>
</dbReference>
<evidence type="ECO:0000256" key="8">
    <source>
        <dbReference type="ARBA" id="ARBA00022837"/>
    </source>
</evidence>
<evidence type="ECO:0000256" key="12">
    <source>
        <dbReference type="ARBA" id="ARBA00023136"/>
    </source>
</evidence>
<keyword evidence="4" id="KW-0109">Calcium transport</keyword>
<gene>
    <name evidence="20" type="primary">11432079</name>
    <name evidence="18" type="ordered locus">MTR_5g076060</name>
    <name evidence="19" type="ORF">MtrunA17_Chr5g0433141</name>
</gene>
<dbReference type="PaxDb" id="3880-AES99051"/>
<evidence type="ECO:0000256" key="15">
    <source>
        <dbReference type="SAM" id="MobiDB-lite"/>
    </source>
</evidence>
<dbReference type="KEGG" id="mtr:11432079"/>
<keyword evidence="3" id="KW-0813">Transport</keyword>
<reference evidence="19" key="5">
    <citation type="journal article" date="2018" name="Nat. Plants">
        <title>Whole-genome landscape of Medicago truncatula symbiotic genes.</title>
        <authorList>
            <person name="Pecrix Y."/>
            <person name="Gamas P."/>
            <person name="Carrere S."/>
        </authorList>
    </citation>
    <scope>NUCLEOTIDE SEQUENCE</scope>
    <source>
        <tissue evidence="19">Leaves</tissue>
    </source>
</reference>
<reference evidence="18 21" key="1">
    <citation type="journal article" date="2011" name="Nature">
        <title>The Medicago genome provides insight into the evolution of rhizobial symbioses.</title>
        <authorList>
            <person name="Young N.D."/>
            <person name="Debelle F."/>
            <person name="Oldroyd G.E."/>
            <person name="Geurts R."/>
            <person name="Cannon S.B."/>
            <person name="Udvardi M.K."/>
            <person name="Benedito V.A."/>
            <person name="Mayer K.F."/>
            <person name="Gouzy J."/>
            <person name="Schoof H."/>
            <person name="Van de Peer Y."/>
            <person name="Proost S."/>
            <person name="Cook D.R."/>
            <person name="Meyers B.C."/>
            <person name="Spannagl M."/>
            <person name="Cheung F."/>
            <person name="De Mita S."/>
            <person name="Krishnakumar V."/>
            <person name="Gundlach H."/>
            <person name="Zhou S."/>
            <person name="Mudge J."/>
            <person name="Bharti A.K."/>
            <person name="Murray J.D."/>
            <person name="Naoumkina M.A."/>
            <person name="Rosen B."/>
            <person name="Silverstein K.A."/>
            <person name="Tang H."/>
            <person name="Rombauts S."/>
            <person name="Zhao P.X."/>
            <person name="Zhou P."/>
            <person name="Barbe V."/>
            <person name="Bardou P."/>
            <person name="Bechner M."/>
            <person name="Bellec A."/>
            <person name="Berger A."/>
            <person name="Berges H."/>
            <person name="Bidwell S."/>
            <person name="Bisseling T."/>
            <person name="Choisne N."/>
            <person name="Couloux A."/>
            <person name="Denny R."/>
            <person name="Deshpande S."/>
            <person name="Dai X."/>
            <person name="Doyle J.J."/>
            <person name="Dudez A.M."/>
            <person name="Farmer A.D."/>
            <person name="Fouteau S."/>
            <person name="Franken C."/>
            <person name="Gibelin C."/>
            <person name="Gish J."/>
            <person name="Goldstein S."/>
            <person name="Gonzalez A.J."/>
            <person name="Green P.J."/>
            <person name="Hallab A."/>
            <person name="Hartog M."/>
            <person name="Hua A."/>
            <person name="Humphray S.J."/>
            <person name="Jeong D.H."/>
            <person name="Jing Y."/>
            <person name="Jocker A."/>
            <person name="Kenton S.M."/>
            <person name="Kim D.J."/>
            <person name="Klee K."/>
            <person name="Lai H."/>
            <person name="Lang C."/>
            <person name="Lin S."/>
            <person name="Macmil S.L."/>
            <person name="Magdelenat G."/>
            <person name="Matthews L."/>
            <person name="McCorrison J."/>
            <person name="Monaghan E.L."/>
            <person name="Mun J.H."/>
            <person name="Najar F.Z."/>
            <person name="Nicholson C."/>
            <person name="Noirot C."/>
            <person name="O'Bleness M."/>
            <person name="Paule C.R."/>
            <person name="Poulain J."/>
            <person name="Prion F."/>
            <person name="Qin B."/>
            <person name="Qu C."/>
            <person name="Retzel E.F."/>
            <person name="Riddle C."/>
            <person name="Sallet E."/>
            <person name="Samain S."/>
            <person name="Samson N."/>
            <person name="Sanders I."/>
            <person name="Saurat O."/>
            <person name="Scarpelli C."/>
            <person name="Schiex T."/>
            <person name="Segurens B."/>
            <person name="Severin A.J."/>
            <person name="Sherrier D.J."/>
            <person name="Shi R."/>
            <person name="Sims S."/>
            <person name="Singer S.R."/>
            <person name="Sinharoy S."/>
            <person name="Sterck L."/>
            <person name="Viollet A."/>
            <person name="Wang B.B."/>
            <person name="Wang K."/>
            <person name="Wang M."/>
            <person name="Wang X."/>
            <person name="Warfsmann J."/>
            <person name="Weissenbach J."/>
            <person name="White D.D."/>
            <person name="White J.D."/>
            <person name="Wiley G.B."/>
            <person name="Wincker P."/>
            <person name="Xing Y."/>
            <person name="Yang L."/>
            <person name="Yao Z."/>
            <person name="Ying F."/>
            <person name="Zhai J."/>
            <person name="Zhou L."/>
            <person name="Zuber A."/>
            <person name="Denarie J."/>
            <person name="Dixon R.A."/>
            <person name="May G.D."/>
            <person name="Schwartz D.C."/>
            <person name="Rogers J."/>
            <person name="Quetier F."/>
            <person name="Town C.D."/>
            <person name="Roe B.A."/>
        </authorList>
    </citation>
    <scope>NUCLEOTIDE SEQUENCE [LARGE SCALE GENOMIC DNA]</scope>
    <source>
        <strain evidence="18">A17</strain>
        <strain evidence="20 21">cv. Jemalong A17</strain>
    </source>
</reference>
<dbReference type="Gramene" id="rna32229">
    <property type="protein sequence ID" value="RHN56779.1"/>
    <property type="gene ID" value="gene32229"/>
</dbReference>
<evidence type="ECO:0000313" key="22">
    <source>
        <dbReference type="Proteomes" id="UP000265566"/>
    </source>
</evidence>
<feature type="transmembrane region" description="Helical" evidence="16">
    <location>
        <begin position="217"/>
        <end position="236"/>
    </location>
</feature>
<comment type="catalytic activity">
    <reaction evidence="14">
        <text>Ca(2+)(in) = Ca(2+)(out)</text>
        <dbReference type="Rhea" id="RHEA:29671"/>
        <dbReference type="ChEBI" id="CHEBI:29108"/>
    </reaction>
</comment>
<dbReference type="EMBL" id="PSQE01000005">
    <property type="protein sequence ID" value="RHN56779.1"/>
    <property type="molecule type" value="Genomic_DNA"/>
</dbReference>
<dbReference type="InterPro" id="IPR006769">
    <property type="entry name" value="MCU_C"/>
</dbReference>
<keyword evidence="5" id="KW-0107">Calcium channel</keyword>
<evidence type="ECO:0000256" key="13">
    <source>
        <dbReference type="ARBA" id="ARBA00023303"/>
    </source>
</evidence>
<keyword evidence="13" id="KW-0407">Ion channel</keyword>
<dbReference type="GO" id="GO:0051560">
    <property type="term" value="P:mitochondrial calcium ion homeostasis"/>
    <property type="evidence" value="ECO:0000318"/>
    <property type="project" value="GO_Central"/>
</dbReference>
<dbReference type="AlphaFoldDB" id="G7K5X0"/>
<keyword evidence="12 16" id="KW-0472">Membrane</keyword>
<feature type="region of interest" description="Disordered" evidence="15">
    <location>
        <begin position="68"/>
        <end position="93"/>
    </location>
</feature>
<dbReference type="EnsemblPlants" id="AES99051">
    <property type="protein sequence ID" value="AES99051"/>
    <property type="gene ID" value="MTR_5g076060"/>
</dbReference>
<evidence type="ECO:0000256" key="11">
    <source>
        <dbReference type="ARBA" id="ARBA00023128"/>
    </source>
</evidence>
<evidence type="ECO:0000313" key="19">
    <source>
        <dbReference type="EMBL" id="RHN56779.1"/>
    </source>
</evidence>